<dbReference type="EMBL" id="ASPP01002482">
    <property type="protein sequence ID" value="ETO34532.1"/>
    <property type="molecule type" value="Genomic_DNA"/>
</dbReference>
<accession>X6PA55</accession>
<protein>
    <submittedName>
        <fullName evidence="1">Uncharacterized protein</fullName>
    </submittedName>
</protein>
<dbReference type="SUPFAM" id="SSF50978">
    <property type="entry name" value="WD40 repeat-like"/>
    <property type="match status" value="1"/>
</dbReference>
<dbReference type="InterPro" id="IPR015943">
    <property type="entry name" value="WD40/YVTN_repeat-like_dom_sf"/>
</dbReference>
<sequence>MLDTFCSSSKLLKIFHGHLDCVNNDKTVRVWYVNNNKQIQSFNKHSHYVKCVKFSQYHSHNNRQNHKLDEQNKEDEQEEYIETTVLEDEKSEKEAEKRIKERDKRYRDKNFYKSYGSVENTVHLLIRLHRIILQVKAAIDDLGFCKKRFKLLQFLYAFLDFYKKFFNFPGYPNII</sequence>
<proteinExistence type="predicted"/>
<comment type="caution">
    <text evidence="1">The sequence shown here is derived from an EMBL/GenBank/DDBJ whole genome shotgun (WGS) entry which is preliminary data.</text>
</comment>
<name>X6PA55_RETFI</name>
<keyword evidence="2" id="KW-1185">Reference proteome</keyword>
<dbReference type="Proteomes" id="UP000023152">
    <property type="component" value="Unassembled WGS sequence"/>
</dbReference>
<evidence type="ECO:0000313" key="1">
    <source>
        <dbReference type="EMBL" id="ETO34532.1"/>
    </source>
</evidence>
<evidence type="ECO:0000313" key="2">
    <source>
        <dbReference type="Proteomes" id="UP000023152"/>
    </source>
</evidence>
<dbReference type="AlphaFoldDB" id="X6PA55"/>
<reference evidence="1 2" key="1">
    <citation type="journal article" date="2013" name="Curr. Biol.">
        <title>The Genome of the Foraminiferan Reticulomyxa filosa.</title>
        <authorList>
            <person name="Glockner G."/>
            <person name="Hulsmann N."/>
            <person name="Schleicher M."/>
            <person name="Noegel A.A."/>
            <person name="Eichinger L."/>
            <person name="Gallinger C."/>
            <person name="Pawlowski J."/>
            <person name="Sierra R."/>
            <person name="Euteneuer U."/>
            <person name="Pillet L."/>
            <person name="Moustafa A."/>
            <person name="Platzer M."/>
            <person name="Groth M."/>
            <person name="Szafranski K."/>
            <person name="Schliwa M."/>
        </authorList>
    </citation>
    <scope>NUCLEOTIDE SEQUENCE [LARGE SCALE GENOMIC DNA]</scope>
</reference>
<dbReference type="InterPro" id="IPR036322">
    <property type="entry name" value="WD40_repeat_dom_sf"/>
</dbReference>
<dbReference type="Gene3D" id="2.130.10.10">
    <property type="entry name" value="YVTN repeat-like/Quinoprotein amine dehydrogenase"/>
    <property type="match status" value="1"/>
</dbReference>
<gene>
    <name evidence="1" type="ORF">RFI_02563</name>
</gene>
<organism evidence="1 2">
    <name type="scientific">Reticulomyxa filosa</name>
    <dbReference type="NCBI Taxonomy" id="46433"/>
    <lineage>
        <taxon>Eukaryota</taxon>
        <taxon>Sar</taxon>
        <taxon>Rhizaria</taxon>
        <taxon>Retaria</taxon>
        <taxon>Foraminifera</taxon>
        <taxon>Monothalamids</taxon>
        <taxon>Reticulomyxidae</taxon>
        <taxon>Reticulomyxa</taxon>
    </lineage>
</organism>